<keyword evidence="1" id="KW-0614">Plasmid</keyword>
<proteinExistence type="predicted"/>
<evidence type="ECO:0000313" key="1">
    <source>
        <dbReference type="EMBL" id="AUW47190.1"/>
    </source>
</evidence>
<sequence length="93" mass="10419">MAFLESAKWAEYAHFFSHQLGIVECPPMISPPVDGQWVAYPYALDHAHTDGTCAVWIETTARRSFARHVRLYSNEYAAVADNQIIAGILARPV</sequence>
<dbReference type="AlphaFoldDB" id="A0A2K9ZG63"/>
<gene>
    <name evidence="1" type="ORF">CUJ84_pRLN3000052</name>
</gene>
<protein>
    <submittedName>
        <fullName evidence="1">Uncharacterized protein</fullName>
    </submittedName>
</protein>
<evidence type="ECO:0000313" key="2">
    <source>
        <dbReference type="Proteomes" id="UP000238523"/>
    </source>
</evidence>
<organism evidence="1 2">
    <name type="scientific">Rhizobium leguminosarum</name>
    <dbReference type="NCBI Taxonomy" id="384"/>
    <lineage>
        <taxon>Bacteria</taxon>
        <taxon>Pseudomonadati</taxon>
        <taxon>Pseudomonadota</taxon>
        <taxon>Alphaproteobacteria</taxon>
        <taxon>Hyphomicrobiales</taxon>
        <taxon>Rhizobiaceae</taxon>
        <taxon>Rhizobium/Agrobacterium group</taxon>
        <taxon>Rhizobium</taxon>
    </lineage>
</organism>
<dbReference type="Proteomes" id="UP000238523">
    <property type="component" value="Plasmid pRLN3"/>
</dbReference>
<accession>A0A2K9ZG63</accession>
<geneLocation type="plasmid" evidence="2">
    <name>prln3</name>
</geneLocation>
<dbReference type="EMBL" id="CP025015">
    <property type="protein sequence ID" value="AUW47190.1"/>
    <property type="molecule type" value="Genomic_DNA"/>
</dbReference>
<reference evidence="1 2" key="1">
    <citation type="submission" date="2017-11" db="EMBL/GenBank/DDBJ databases">
        <title>Complete genome of Rhizobium leguminosarum Norway, an ineffective micro-symbiont.</title>
        <authorList>
            <person name="Hoffrichter A."/>
            <person name="Liang J."/>
            <person name="Brachmann A."/>
            <person name="Marin M."/>
        </authorList>
    </citation>
    <scope>NUCLEOTIDE SEQUENCE [LARGE SCALE GENOMIC DNA]</scope>
    <source>
        <strain evidence="1 2">Norway</strain>
        <plasmid evidence="2">Plasmid prln3</plasmid>
    </source>
</reference>
<name>A0A2K9ZG63_RHILE</name>